<keyword evidence="8 9" id="KW-0234">DNA repair</keyword>
<dbReference type="Gene3D" id="3.40.50.300">
    <property type="entry name" value="P-loop containing nucleotide triphosphate hydrolases"/>
    <property type="match status" value="2"/>
</dbReference>
<dbReference type="SUPFAM" id="SSF52540">
    <property type="entry name" value="P-loop containing nucleoside triphosphate hydrolases"/>
    <property type="match status" value="4"/>
</dbReference>
<dbReference type="GO" id="GO:0003678">
    <property type="term" value="F:DNA helicase activity"/>
    <property type="evidence" value="ECO:0007669"/>
    <property type="project" value="TreeGrafter"/>
</dbReference>
<comment type="subcellular location">
    <subcellularLocation>
        <location evidence="9">Cytoplasm</location>
    </subcellularLocation>
</comment>
<dbReference type="PROSITE" id="PS51194">
    <property type="entry name" value="HELICASE_CTER"/>
    <property type="match status" value="1"/>
</dbReference>
<feature type="domain" description="Helicase C-terminal" evidence="11">
    <location>
        <begin position="797"/>
        <end position="951"/>
    </location>
</feature>
<dbReference type="Pfam" id="PF02559">
    <property type="entry name" value="CarD_TRCF_RID"/>
    <property type="match status" value="1"/>
</dbReference>
<evidence type="ECO:0000256" key="5">
    <source>
        <dbReference type="ARBA" id="ARBA00022806"/>
    </source>
</evidence>
<dbReference type="HAMAP" id="MF_00969">
    <property type="entry name" value="TRCF"/>
    <property type="match status" value="1"/>
</dbReference>
<dbReference type="InterPro" id="IPR014001">
    <property type="entry name" value="Helicase_ATP-bd"/>
</dbReference>
<dbReference type="GO" id="GO:0000716">
    <property type="term" value="P:transcription-coupled nucleotide-excision repair, DNA damage recognition"/>
    <property type="evidence" value="ECO:0007669"/>
    <property type="project" value="UniProtKB-UniRule"/>
</dbReference>
<sequence>MSTHGELAPGAVTVGGAPEGYDARLVADLVARAKGPVIHVARDDARAAAMAEALALSAPGMAVLQFPAWDCLPYDRVSPNPEILAARMATLAALAHGWDAPSVVIATLNAATQKVPPRATVAEASFIAGVGRRVEVEGLVAWLSRMGFNRASTVMEHGDFAVRGGIIDIFPPGAEYPVRLDFFGDVLESARRFDTETQRTVEKVKRVELAPAAEIVLDEPSIQRFRTRYRELFGAPRLDDPLYAAVSEGRKHQGMEHWVALFHERMETLFDYLPAAPVTLDHQVGEALAARLDTIRDHHHARVEAGDSNPRGESPYRPCPPDLLYLDEEEWQAALAGRAVRAFSPHKLPTGPGVIDAGGRPGRSFAPERQQEGVNLFKVLSEHVRARLRDGPVVLASYSEGARDRLRGLLSDHGLSEAGLVADWREVKPGLNVMVWGLEQGFVTPSATVISEQDVLGDRLVRRPRRARRAENFLTEAQSLTPGDLVVHLDHGVGRYLGLETITAMGAPHECLALEYAGGSKLYLPVENIELLSRYGQETGELDRLGGGAWQARKAKMKERIRDMAEKLIRVAAERALRTAEPLEPEHGGYARFCAGFPYQETDDQLRAIEDVIADLGKGRPMDRLICGDVGFGKTEVALRAAYVAAASGMQVALIAPTTLLARQHAREFAERFHGTGLRVRQLSRFVGAKEAAETRKGLESGEIAIVVGTHALLAKGVKFCNLGLLVIDEEQHFGVAHKERLKELRSDVHVLTMTATPIPRTLQLAMSGVRELSVIATPPVDRLAVRTYISPFDTVTVREALLREHYRGGQSFFVVPRIADLPEAEAFLRDEVPEVKVIVAHGQMAAGDLDERMNAFYDGKADVLLSTTIVESGLDIPRANTLIVNRADMFGLAQLYQIRGRVGRAKLRAYAYFTTEPRKPLTPQAERRLKVLSSLDTLGAGFTLASHDLDIRGAGNLLGEEQSGHIREVGFELYQDMLEEAIARIRSGEAGAPVEAGETWAPTINLGVPVLIPDDYVPDLDVRLGLYRRLSNLETRQEMEGFAAELHDRFGKPPAEVEILLRVVRVKTLCRRAGIARLDAGPKGATIQFRDDRFADPAGLVAFLQSQRGLAKIRDNKLVIRRDWSEEADRIKGAYGIARDLAKIVADAKKAA</sequence>
<dbReference type="Pfam" id="PF00271">
    <property type="entry name" value="Helicase_C"/>
    <property type="match status" value="1"/>
</dbReference>
<dbReference type="InterPro" id="IPR047112">
    <property type="entry name" value="RecG/Mfd"/>
</dbReference>
<dbReference type="SUPFAM" id="SSF141259">
    <property type="entry name" value="CarD-like"/>
    <property type="match status" value="1"/>
</dbReference>
<dbReference type="Proteomes" id="UP000655420">
    <property type="component" value="Unassembled WGS sequence"/>
</dbReference>
<dbReference type="InterPro" id="IPR003711">
    <property type="entry name" value="CarD-like/TRCF_RID"/>
</dbReference>
<dbReference type="InterPro" id="IPR027417">
    <property type="entry name" value="P-loop_NTPase"/>
</dbReference>
<evidence type="ECO:0000259" key="11">
    <source>
        <dbReference type="PROSITE" id="PS51194"/>
    </source>
</evidence>
<comment type="caution">
    <text evidence="12">The sequence shown here is derived from an EMBL/GenBank/DDBJ whole genome shotgun (WGS) entry which is preliminary data.</text>
</comment>
<dbReference type="SUPFAM" id="SSF143517">
    <property type="entry name" value="TRCF domain-like"/>
    <property type="match status" value="1"/>
</dbReference>
<dbReference type="SMART" id="SM00487">
    <property type="entry name" value="DEXDc"/>
    <property type="match status" value="1"/>
</dbReference>
<dbReference type="InterPro" id="IPR004576">
    <property type="entry name" value="Mfd"/>
</dbReference>
<keyword evidence="13" id="KW-1185">Reference proteome</keyword>
<comment type="similarity">
    <text evidence="9">In the C-terminal section; belongs to the helicase family. RecG subfamily.</text>
</comment>
<dbReference type="InterPro" id="IPR041471">
    <property type="entry name" value="UvrB_inter"/>
</dbReference>
<dbReference type="EMBL" id="JAEHHL010000001">
    <property type="protein sequence ID" value="MBK0397750.1"/>
    <property type="molecule type" value="Genomic_DNA"/>
</dbReference>
<dbReference type="Pfam" id="PF00270">
    <property type="entry name" value="DEAD"/>
    <property type="match status" value="1"/>
</dbReference>
<evidence type="ECO:0000256" key="1">
    <source>
        <dbReference type="ARBA" id="ARBA00022490"/>
    </source>
</evidence>
<evidence type="ECO:0000256" key="2">
    <source>
        <dbReference type="ARBA" id="ARBA00022741"/>
    </source>
</evidence>
<dbReference type="Pfam" id="PF17757">
    <property type="entry name" value="UvrB_inter"/>
    <property type="match status" value="1"/>
</dbReference>
<dbReference type="Gene3D" id="3.30.2060.10">
    <property type="entry name" value="Penicillin-binding protein 1b domain"/>
    <property type="match status" value="1"/>
</dbReference>
<keyword evidence="2 9" id="KW-0547">Nucleotide-binding</keyword>
<dbReference type="InterPro" id="IPR005118">
    <property type="entry name" value="TRCF_C"/>
</dbReference>
<keyword evidence="1 9" id="KW-0963">Cytoplasm</keyword>
<dbReference type="PROSITE" id="PS51192">
    <property type="entry name" value="HELICASE_ATP_BIND_1"/>
    <property type="match status" value="1"/>
</dbReference>
<comment type="function">
    <text evidence="9">Couples transcription and DNA repair by recognizing RNA polymerase (RNAP) stalled at DNA lesions. Mediates ATP-dependent release of RNAP and its truncated transcript from the DNA, and recruitment of nucleotide excision repair machinery to the damaged site.</text>
</comment>
<organism evidence="12 13">
    <name type="scientific">Thermohalobaculum xanthum</name>
    <dbReference type="NCBI Taxonomy" id="2753746"/>
    <lineage>
        <taxon>Bacteria</taxon>
        <taxon>Pseudomonadati</taxon>
        <taxon>Pseudomonadota</taxon>
        <taxon>Alphaproteobacteria</taxon>
        <taxon>Rhodobacterales</taxon>
        <taxon>Paracoccaceae</taxon>
        <taxon>Thermohalobaculum</taxon>
    </lineage>
</organism>
<dbReference type="CDD" id="cd17991">
    <property type="entry name" value="DEXHc_TRCF"/>
    <property type="match status" value="1"/>
</dbReference>
<evidence type="ECO:0000256" key="8">
    <source>
        <dbReference type="ARBA" id="ARBA00023204"/>
    </source>
</evidence>
<dbReference type="Gene3D" id="3.40.50.11180">
    <property type="match status" value="1"/>
</dbReference>
<dbReference type="Gene3D" id="3.90.1150.50">
    <property type="entry name" value="Transcription-repair-coupling factor, D7 domain"/>
    <property type="match status" value="1"/>
</dbReference>
<evidence type="ECO:0000256" key="4">
    <source>
        <dbReference type="ARBA" id="ARBA00022801"/>
    </source>
</evidence>
<keyword evidence="7 9" id="KW-0238">DNA-binding</keyword>
<dbReference type="GO" id="GO:0005737">
    <property type="term" value="C:cytoplasm"/>
    <property type="evidence" value="ECO:0007669"/>
    <property type="project" value="UniProtKB-SubCell"/>
</dbReference>
<keyword evidence="4 9" id="KW-0378">Hydrolase</keyword>
<dbReference type="EC" id="3.6.4.-" evidence="9"/>
<reference evidence="12" key="1">
    <citation type="submission" date="2020-12" db="EMBL/GenBank/DDBJ databases">
        <title>Bacterial taxonomy.</title>
        <authorList>
            <person name="Pan X."/>
        </authorList>
    </citation>
    <scope>NUCLEOTIDE SEQUENCE</scope>
    <source>
        <strain evidence="12">M0105</strain>
    </source>
</reference>
<proteinExistence type="inferred from homology"/>
<evidence type="ECO:0000256" key="9">
    <source>
        <dbReference type="HAMAP-Rule" id="MF_00969"/>
    </source>
</evidence>
<dbReference type="InterPro" id="IPR037235">
    <property type="entry name" value="TRCF-like_C_D7"/>
</dbReference>
<evidence type="ECO:0000313" key="13">
    <source>
        <dbReference type="Proteomes" id="UP000655420"/>
    </source>
</evidence>
<dbReference type="GO" id="GO:0006355">
    <property type="term" value="P:regulation of DNA-templated transcription"/>
    <property type="evidence" value="ECO:0007669"/>
    <property type="project" value="UniProtKB-UniRule"/>
</dbReference>
<evidence type="ECO:0000313" key="12">
    <source>
        <dbReference type="EMBL" id="MBK0397750.1"/>
    </source>
</evidence>
<protein>
    <recommendedName>
        <fullName evidence="9">Transcription-repair-coupling factor</fullName>
        <shortName evidence="9">TRCF</shortName>
        <ecNumber evidence="9">3.6.4.-</ecNumber>
    </recommendedName>
</protein>
<dbReference type="GO" id="GO:0005524">
    <property type="term" value="F:ATP binding"/>
    <property type="evidence" value="ECO:0007669"/>
    <property type="project" value="UniProtKB-UniRule"/>
</dbReference>
<dbReference type="PANTHER" id="PTHR47964">
    <property type="entry name" value="ATP-DEPENDENT DNA HELICASE HOMOLOG RECG, CHLOROPLASTIC"/>
    <property type="match status" value="1"/>
</dbReference>
<name>A0A8J7M3Q6_9RHOB</name>
<dbReference type="SMART" id="SM00982">
    <property type="entry name" value="TRCF"/>
    <property type="match status" value="1"/>
</dbReference>
<evidence type="ECO:0000256" key="6">
    <source>
        <dbReference type="ARBA" id="ARBA00022840"/>
    </source>
</evidence>
<evidence type="ECO:0000259" key="10">
    <source>
        <dbReference type="PROSITE" id="PS51192"/>
    </source>
</evidence>
<keyword evidence="6 9" id="KW-0067">ATP-binding</keyword>
<dbReference type="InterPro" id="IPR011545">
    <property type="entry name" value="DEAD/DEAH_box_helicase_dom"/>
</dbReference>
<dbReference type="NCBIfam" id="TIGR00580">
    <property type="entry name" value="mfd"/>
    <property type="match status" value="1"/>
</dbReference>
<gene>
    <name evidence="9 12" type="primary">mfd</name>
    <name evidence="12" type="ORF">H0I76_00970</name>
</gene>
<comment type="similarity">
    <text evidence="9">In the N-terminal section; belongs to the UvrB family.</text>
</comment>
<dbReference type="Gene3D" id="2.40.10.170">
    <property type="match status" value="1"/>
</dbReference>
<keyword evidence="3 9" id="KW-0227">DNA damage</keyword>
<dbReference type="InterPro" id="IPR036101">
    <property type="entry name" value="CarD-like/TRCF_RID_sf"/>
</dbReference>
<dbReference type="SMART" id="SM00490">
    <property type="entry name" value="HELICc"/>
    <property type="match status" value="1"/>
</dbReference>
<dbReference type="GO" id="GO:0003684">
    <property type="term" value="F:damaged DNA binding"/>
    <property type="evidence" value="ECO:0007669"/>
    <property type="project" value="InterPro"/>
</dbReference>
<feature type="domain" description="Helicase ATP-binding" evidence="10">
    <location>
        <begin position="615"/>
        <end position="776"/>
    </location>
</feature>
<dbReference type="AlphaFoldDB" id="A0A8J7M3Q6"/>
<dbReference type="RefSeq" id="WP_200605827.1">
    <property type="nucleotide sequence ID" value="NZ_JAEHHL010000001.1"/>
</dbReference>
<dbReference type="Pfam" id="PF03461">
    <property type="entry name" value="TRCF"/>
    <property type="match status" value="1"/>
</dbReference>
<keyword evidence="5" id="KW-0347">Helicase</keyword>
<evidence type="ECO:0000256" key="7">
    <source>
        <dbReference type="ARBA" id="ARBA00023125"/>
    </source>
</evidence>
<dbReference type="GO" id="GO:0016787">
    <property type="term" value="F:hydrolase activity"/>
    <property type="evidence" value="ECO:0007669"/>
    <property type="project" value="UniProtKB-KW"/>
</dbReference>
<dbReference type="InterPro" id="IPR001650">
    <property type="entry name" value="Helicase_C-like"/>
</dbReference>
<dbReference type="SMART" id="SM01058">
    <property type="entry name" value="CarD_TRCF"/>
    <property type="match status" value="1"/>
</dbReference>
<accession>A0A8J7M3Q6</accession>
<dbReference type="PANTHER" id="PTHR47964:SF1">
    <property type="entry name" value="ATP-DEPENDENT DNA HELICASE HOMOLOG RECG, CHLOROPLASTIC"/>
    <property type="match status" value="1"/>
</dbReference>
<evidence type="ECO:0000256" key="3">
    <source>
        <dbReference type="ARBA" id="ARBA00022763"/>
    </source>
</evidence>